<keyword evidence="2" id="KW-1185">Reference proteome</keyword>
<name>A0A135UV44_9PEZI</name>
<dbReference type="Proteomes" id="UP000070121">
    <property type="component" value="Unassembled WGS sequence"/>
</dbReference>
<organism evidence="1 2">
    <name type="scientific">Colletotrichum salicis</name>
    <dbReference type="NCBI Taxonomy" id="1209931"/>
    <lineage>
        <taxon>Eukaryota</taxon>
        <taxon>Fungi</taxon>
        <taxon>Dikarya</taxon>
        <taxon>Ascomycota</taxon>
        <taxon>Pezizomycotina</taxon>
        <taxon>Sordariomycetes</taxon>
        <taxon>Hypocreomycetidae</taxon>
        <taxon>Glomerellales</taxon>
        <taxon>Glomerellaceae</taxon>
        <taxon>Colletotrichum</taxon>
        <taxon>Colletotrichum acutatum species complex</taxon>
    </lineage>
</organism>
<evidence type="ECO:0000313" key="2">
    <source>
        <dbReference type="Proteomes" id="UP000070121"/>
    </source>
</evidence>
<dbReference type="AlphaFoldDB" id="A0A135UV44"/>
<dbReference type="EMBL" id="JFFI01000994">
    <property type="protein sequence ID" value="KXH64273.1"/>
    <property type="molecule type" value="Genomic_DNA"/>
</dbReference>
<evidence type="ECO:0000313" key="1">
    <source>
        <dbReference type="EMBL" id="KXH64273.1"/>
    </source>
</evidence>
<proteinExistence type="predicted"/>
<gene>
    <name evidence="1" type="ORF">CSAL01_06798</name>
</gene>
<comment type="caution">
    <text evidence="1">The sequence shown here is derived from an EMBL/GenBank/DDBJ whole genome shotgun (WGS) entry which is preliminary data.</text>
</comment>
<accession>A0A135UV44</accession>
<reference evidence="1 2" key="1">
    <citation type="submission" date="2014-02" db="EMBL/GenBank/DDBJ databases">
        <title>The genome sequence of Colletotrichum salicis CBS 607.94.</title>
        <authorList>
            <person name="Baroncelli R."/>
            <person name="Thon M.R."/>
        </authorList>
    </citation>
    <scope>NUCLEOTIDE SEQUENCE [LARGE SCALE GENOMIC DNA]</scope>
    <source>
        <strain evidence="1 2">CBS 607.94</strain>
    </source>
</reference>
<sequence>MNIVELINNVAQAATKAQEEAPYLIEMSCIIRKFVASRRSVLLGNSFLIFSNSEKMQPRADAANENDRAAKIALANVVNRLRLIKLARAERNPNPAVAVATAVKGNPSVKSRMPLLCIEEENPTIIGRIMAAGS</sequence>
<protein>
    <submittedName>
        <fullName evidence="1">Uncharacterized protein</fullName>
    </submittedName>
</protein>